<proteinExistence type="predicted"/>
<dbReference type="AlphaFoldDB" id="A0A6G1GR47"/>
<keyword evidence="1" id="KW-0472">Membrane</keyword>
<accession>A0A6G1GR47</accession>
<evidence type="ECO:0000256" key="1">
    <source>
        <dbReference type="SAM" id="Phobius"/>
    </source>
</evidence>
<dbReference type="Proteomes" id="UP000800041">
    <property type="component" value="Unassembled WGS sequence"/>
</dbReference>
<feature type="transmembrane region" description="Helical" evidence="1">
    <location>
        <begin position="12"/>
        <end position="33"/>
    </location>
</feature>
<gene>
    <name evidence="2" type="ORF">K402DRAFT_424008</name>
</gene>
<reference evidence="2" key="1">
    <citation type="journal article" date="2020" name="Stud. Mycol.">
        <title>101 Dothideomycetes genomes: a test case for predicting lifestyles and emergence of pathogens.</title>
        <authorList>
            <person name="Haridas S."/>
            <person name="Albert R."/>
            <person name="Binder M."/>
            <person name="Bloem J."/>
            <person name="Labutti K."/>
            <person name="Salamov A."/>
            <person name="Andreopoulos B."/>
            <person name="Baker S."/>
            <person name="Barry K."/>
            <person name="Bills G."/>
            <person name="Bluhm B."/>
            <person name="Cannon C."/>
            <person name="Castanera R."/>
            <person name="Culley D."/>
            <person name="Daum C."/>
            <person name="Ezra D."/>
            <person name="Gonzalez J."/>
            <person name="Henrissat B."/>
            <person name="Kuo A."/>
            <person name="Liang C."/>
            <person name="Lipzen A."/>
            <person name="Lutzoni F."/>
            <person name="Magnuson J."/>
            <person name="Mondo S."/>
            <person name="Nolan M."/>
            <person name="Ohm R."/>
            <person name="Pangilinan J."/>
            <person name="Park H.-J."/>
            <person name="Ramirez L."/>
            <person name="Alfaro M."/>
            <person name="Sun H."/>
            <person name="Tritt A."/>
            <person name="Yoshinaga Y."/>
            <person name="Zwiers L.-H."/>
            <person name="Turgeon B."/>
            <person name="Goodwin S."/>
            <person name="Spatafora J."/>
            <person name="Crous P."/>
            <person name="Grigoriev I."/>
        </authorList>
    </citation>
    <scope>NUCLEOTIDE SEQUENCE</scope>
    <source>
        <strain evidence="2">CBS 113979</strain>
    </source>
</reference>
<keyword evidence="1" id="KW-1133">Transmembrane helix</keyword>
<sequence length="117" mass="13190">MPRLLHTLYTHLPLALSTLLAHILLFTLLLPLIPLFDRRLPAHSVHPTADPESPDTSSSESDYVEEVLEIWRICARPFGVVLGVAGVGDLGVLGWRAWGRVRGWWEGRMDGVRERED</sequence>
<dbReference type="EMBL" id="ML977177">
    <property type="protein sequence ID" value="KAF1983229.1"/>
    <property type="molecule type" value="Genomic_DNA"/>
</dbReference>
<name>A0A6G1GR47_9PEZI</name>
<keyword evidence="1" id="KW-0812">Transmembrane</keyword>
<protein>
    <submittedName>
        <fullName evidence="2">Uncharacterized protein</fullName>
    </submittedName>
</protein>
<organism evidence="2 3">
    <name type="scientific">Aulographum hederae CBS 113979</name>
    <dbReference type="NCBI Taxonomy" id="1176131"/>
    <lineage>
        <taxon>Eukaryota</taxon>
        <taxon>Fungi</taxon>
        <taxon>Dikarya</taxon>
        <taxon>Ascomycota</taxon>
        <taxon>Pezizomycotina</taxon>
        <taxon>Dothideomycetes</taxon>
        <taxon>Pleosporomycetidae</taxon>
        <taxon>Aulographales</taxon>
        <taxon>Aulographaceae</taxon>
    </lineage>
</organism>
<keyword evidence="3" id="KW-1185">Reference proteome</keyword>
<evidence type="ECO:0000313" key="2">
    <source>
        <dbReference type="EMBL" id="KAF1983229.1"/>
    </source>
</evidence>
<evidence type="ECO:0000313" key="3">
    <source>
        <dbReference type="Proteomes" id="UP000800041"/>
    </source>
</evidence>